<comment type="function">
    <text evidence="6">Quinone reductase that provides resistance to thiol-specific stress caused by electrophilic quinones.</text>
</comment>
<dbReference type="Pfam" id="PF02525">
    <property type="entry name" value="Flavodoxin_2"/>
    <property type="match status" value="1"/>
</dbReference>
<dbReference type="RefSeq" id="WP_345492530.1">
    <property type="nucleotide sequence ID" value="NZ_BAABHY010000007.1"/>
</dbReference>
<dbReference type="PANTHER" id="PTHR43741:SF2">
    <property type="entry name" value="FMN-DEPENDENT NADH:QUINONE OXIDOREDUCTASE"/>
    <property type="match status" value="1"/>
</dbReference>
<feature type="domain" description="Flavodoxin-like fold" evidence="7">
    <location>
        <begin position="1"/>
        <end position="200"/>
    </location>
</feature>
<dbReference type="Gene3D" id="3.40.50.360">
    <property type="match status" value="1"/>
</dbReference>
<keyword evidence="2 6" id="KW-0288">FMN</keyword>
<protein>
    <recommendedName>
        <fullName evidence="6">FMN dependent NADH:quinone oxidoreductase</fullName>
        <ecNumber evidence="6">1.6.5.-</ecNumber>
    </recommendedName>
    <alternativeName>
        <fullName evidence="6">Azo-dye reductase</fullName>
    </alternativeName>
    <alternativeName>
        <fullName evidence="6">FMN-dependent NADH-azo compound oxidoreductase</fullName>
    </alternativeName>
    <alternativeName>
        <fullName evidence="6">FMN-dependent NADH-azoreductase</fullName>
        <ecNumber evidence="6">1.7.1.17</ecNumber>
    </alternativeName>
</protein>
<keyword evidence="4 6" id="KW-0520">NAD</keyword>
<comment type="function">
    <text evidence="6">Also exhibits azoreductase activity. Catalyzes the reductive cleavage of the azo bond in aromatic azo compounds to the corresponding amines.</text>
</comment>
<sequence length="201" mass="21965">MKILCIKSSILKDFSVSNSLIHDVINQLKEQTGSVTVVEKNVGEYPPAHLTLEVMTALKTKDTSSLTDSQKVAYNEILTSIEELQTADLIVIGAPMHNFGISSGLKTWLDQICQAGITFSYTEQGPKGLVENKPTIIVSTRGGIYSTAPYNALDHQETYIKAVLGLIGITDIKYIRAEGVNISPEMKEQAITNAKKDIHSL</sequence>
<keyword evidence="1 6" id="KW-0285">Flavoprotein</keyword>
<comment type="caution">
    <text evidence="8">The sequence shown here is derived from an EMBL/GenBank/DDBJ whole genome shotgun (WGS) entry which is preliminary data.</text>
</comment>
<evidence type="ECO:0000256" key="6">
    <source>
        <dbReference type="HAMAP-Rule" id="MF_01216"/>
    </source>
</evidence>
<comment type="caution">
    <text evidence="6">Lacks conserved residue(s) required for the propagation of feature annotation.</text>
</comment>
<feature type="binding site" evidence="6">
    <location>
        <begin position="15"/>
        <end position="17"/>
    </location>
    <ligand>
        <name>FMN</name>
        <dbReference type="ChEBI" id="CHEBI:58210"/>
    </ligand>
</feature>
<dbReference type="InterPro" id="IPR050104">
    <property type="entry name" value="FMN-dep_NADH:Q_OxRdtase_AzoR1"/>
</dbReference>
<name>A0ABP9NC53_9GAMM</name>
<dbReference type="InterPro" id="IPR029039">
    <property type="entry name" value="Flavoprotein-like_sf"/>
</dbReference>
<keyword evidence="3 6" id="KW-0560">Oxidoreductase</keyword>
<comment type="cofactor">
    <cofactor evidence="6">
        <name>FMN</name>
        <dbReference type="ChEBI" id="CHEBI:58210"/>
    </cofactor>
    <text evidence="6">Binds 1 FMN per subunit.</text>
</comment>
<dbReference type="HAMAP" id="MF_01216">
    <property type="entry name" value="Azoreductase_type1"/>
    <property type="match status" value="1"/>
</dbReference>
<dbReference type="PANTHER" id="PTHR43741">
    <property type="entry name" value="FMN-DEPENDENT NADH-AZOREDUCTASE 1"/>
    <property type="match status" value="1"/>
</dbReference>
<comment type="catalytic activity">
    <reaction evidence="5">
        <text>N,N-dimethyl-1,4-phenylenediamine + anthranilate + 2 NAD(+) = 2-(4-dimethylaminophenyl)diazenylbenzoate + 2 NADH + 2 H(+)</text>
        <dbReference type="Rhea" id="RHEA:55872"/>
        <dbReference type="ChEBI" id="CHEBI:15378"/>
        <dbReference type="ChEBI" id="CHEBI:15783"/>
        <dbReference type="ChEBI" id="CHEBI:16567"/>
        <dbReference type="ChEBI" id="CHEBI:57540"/>
        <dbReference type="ChEBI" id="CHEBI:57945"/>
        <dbReference type="ChEBI" id="CHEBI:71579"/>
        <dbReference type="EC" id="1.7.1.17"/>
    </reaction>
    <physiologicalReaction direction="right-to-left" evidence="5">
        <dbReference type="Rhea" id="RHEA:55874"/>
    </physiologicalReaction>
</comment>
<dbReference type="EC" id="1.7.1.17" evidence="6"/>
<evidence type="ECO:0000313" key="9">
    <source>
        <dbReference type="Proteomes" id="UP001500171"/>
    </source>
</evidence>
<evidence type="ECO:0000259" key="7">
    <source>
        <dbReference type="Pfam" id="PF02525"/>
    </source>
</evidence>
<organism evidence="8 9">
    <name type="scientific">Orbus sasakiae</name>
    <dbReference type="NCBI Taxonomy" id="1078475"/>
    <lineage>
        <taxon>Bacteria</taxon>
        <taxon>Pseudomonadati</taxon>
        <taxon>Pseudomonadota</taxon>
        <taxon>Gammaproteobacteria</taxon>
        <taxon>Orbales</taxon>
        <taxon>Orbaceae</taxon>
        <taxon>Orbus</taxon>
    </lineage>
</organism>
<reference evidence="9" key="1">
    <citation type="journal article" date="2019" name="Int. J. Syst. Evol. Microbiol.">
        <title>The Global Catalogue of Microorganisms (GCM) 10K type strain sequencing project: providing services to taxonomists for standard genome sequencing and annotation.</title>
        <authorList>
            <consortium name="The Broad Institute Genomics Platform"/>
            <consortium name="The Broad Institute Genome Sequencing Center for Infectious Disease"/>
            <person name="Wu L."/>
            <person name="Ma J."/>
        </authorList>
    </citation>
    <scope>NUCLEOTIDE SEQUENCE [LARGE SCALE GENOMIC DNA]</scope>
    <source>
        <strain evidence="9">JCM 18050</strain>
    </source>
</reference>
<evidence type="ECO:0000256" key="4">
    <source>
        <dbReference type="ARBA" id="ARBA00023027"/>
    </source>
</evidence>
<dbReference type="EC" id="1.6.5.-" evidence="6"/>
<keyword evidence="9" id="KW-1185">Reference proteome</keyword>
<dbReference type="InterPro" id="IPR023048">
    <property type="entry name" value="NADH:quinone_OxRdtase_FMN_depd"/>
</dbReference>
<evidence type="ECO:0000256" key="3">
    <source>
        <dbReference type="ARBA" id="ARBA00023002"/>
    </source>
</evidence>
<comment type="similarity">
    <text evidence="6">Belongs to the azoreductase type 1 family.</text>
</comment>
<comment type="subunit">
    <text evidence="6">Homodimer.</text>
</comment>
<evidence type="ECO:0000256" key="1">
    <source>
        <dbReference type="ARBA" id="ARBA00022630"/>
    </source>
</evidence>
<dbReference type="EMBL" id="BAABHY010000007">
    <property type="protein sequence ID" value="GAA5114329.1"/>
    <property type="molecule type" value="Genomic_DNA"/>
</dbReference>
<feature type="binding site" evidence="6">
    <location>
        <position position="9"/>
    </location>
    <ligand>
        <name>FMN</name>
        <dbReference type="ChEBI" id="CHEBI:58210"/>
    </ligand>
</feature>
<dbReference type="SUPFAM" id="SSF52218">
    <property type="entry name" value="Flavoproteins"/>
    <property type="match status" value="1"/>
</dbReference>
<evidence type="ECO:0000256" key="5">
    <source>
        <dbReference type="ARBA" id="ARBA00048542"/>
    </source>
</evidence>
<evidence type="ECO:0000313" key="8">
    <source>
        <dbReference type="EMBL" id="GAA5114329.1"/>
    </source>
</evidence>
<dbReference type="InterPro" id="IPR003680">
    <property type="entry name" value="Flavodoxin_fold"/>
</dbReference>
<gene>
    <name evidence="6" type="primary">azoR</name>
    <name evidence="8" type="ORF">GCM10023211_23730</name>
</gene>
<accession>A0ABP9NC53</accession>
<proteinExistence type="inferred from homology"/>
<dbReference type="Proteomes" id="UP001500171">
    <property type="component" value="Unassembled WGS sequence"/>
</dbReference>
<feature type="binding site" evidence="6">
    <location>
        <begin position="140"/>
        <end position="143"/>
    </location>
    <ligand>
        <name>FMN</name>
        <dbReference type="ChEBI" id="CHEBI:58210"/>
    </ligand>
</feature>
<evidence type="ECO:0000256" key="2">
    <source>
        <dbReference type="ARBA" id="ARBA00022643"/>
    </source>
</evidence>
<comment type="catalytic activity">
    <reaction evidence="6">
        <text>2 a quinone + NADH + H(+) = 2 a 1,4-benzosemiquinone + NAD(+)</text>
        <dbReference type="Rhea" id="RHEA:65952"/>
        <dbReference type="ChEBI" id="CHEBI:15378"/>
        <dbReference type="ChEBI" id="CHEBI:57540"/>
        <dbReference type="ChEBI" id="CHEBI:57945"/>
        <dbReference type="ChEBI" id="CHEBI:132124"/>
        <dbReference type="ChEBI" id="CHEBI:134225"/>
    </reaction>
</comment>